<proteinExistence type="predicted"/>
<keyword evidence="3" id="KW-1185">Reference proteome</keyword>
<feature type="compositionally biased region" description="Polar residues" evidence="1">
    <location>
        <begin position="29"/>
        <end position="40"/>
    </location>
</feature>
<name>A0A5B0LJ59_PUCGR</name>
<evidence type="ECO:0000313" key="2">
    <source>
        <dbReference type="EMBL" id="KAA1064642.1"/>
    </source>
</evidence>
<gene>
    <name evidence="2" type="ORF">PGT21_010474</name>
</gene>
<dbReference type="AlphaFoldDB" id="A0A5B0LJ59"/>
<dbReference type="EMBL" id="VSWC01000197">
    <property type="protein sequence ID" value="KAA1064642.1"/>
    <property type="molecule type" value="Genomic_DNA"/>
</dbReference>
<evidence type="ECO:0000256" key="1">
    <source>
        <dbReference type="SAM" id="MobiDB-lite"/>
    </source>
</evidence>
<accession>A0A5B0LJ59</accession>
<protein>
    <submittedName>
        <fullName evidence="2">Uncharacterized protein</fullName>
    </submittedName>
</protein>
<sequence length="224" mass="24513">MVIGWARGARVPARGGPEHCRAGRAGLHSRNQQPNPNPFTNRAAHGPPMGSPRADIEKVFRPFNSGTSTRGSGVADGVGTGVHSDLTERQESGPPTTAPARRAAQVDPTFNWVISGQAYTTGAARRFVDRAQKRFSNVAPFRRGQRSHTTRDENRGVLEEQCQSVAITPAPSAPEERLRSRMWTLIGCLPLRASGERRDTGSRRGMTRLVREGNLQRVSRKRSS</sequence>
<reference evidence="2 3" key="1">
    <citation type="submission" date="2019-05" db="EMBL/GenBank/DDBJ databases">
        <title>Emergence of the Ug99 lineage of the wheat stem rust pathogen through somatic hybridization.</title>
        <authorList>
            <person name="Li F."/>
            <person name="Upadhyaya N.M."/>
            <person name="Sperschneider J."/>
            <person name="Matny O."/>
            <person name="Nguyen-Phuc H."/>
            <person name="Mago R."/>
            <person name="Raley C."/>
            <person name="Miller M.E."/>
            <person name="Silverstein K.A.T."/>
            <person name="Henningsen E."/>
            <person name="Hirsch C.D."/>
            <person name="Visser B."/>
            <person name="Pretorius Z.A."/>
            <person name="Steffenson B.J."/>
            <person name="Schwessinger B."/>
            <person name="Dodds P.N."/>
            <person name="Figueroa M."/>
        </authorList>
    </citation>
    <scope>NUCLEOTIDE SEQUENCE [LARGE SCALE GENOMIC DNA]</scope>
    <source>
        <strain evidence="2">21-0</strain>
    </source>
</reference>
<dbReference type="Proteomes" id="UP000324748">
    <property type="component" value="Unassembled WGS sequence"/>
</dbReference>
<organism evidence="2 3">
    <name type="scientific">Puccinia graminis f. sp. tritici</name>
    <dbReference type="NCBI Taxonomy" id="56615"/>
    <lineage>
        <taxon>Eukaryota</taxon>
        <taxon>Fungi</taxon>
        <taxon>Dikarya</taxon>
        <taxon>Basidiomycota</taxon>
        <taxon>Pucciniomycotina</taxon>
        <taxon>Pucciniomycetes</taxon>
        <taxon>Pucciniales</taxon>
        <taxon>Pucciniaceae</taxon>
        <taxon>Puccinia</taxon>
    </lineage>
</organism>
<comment type="caution">
    <text evidence="2">The sequence shown here is derived from an EMBL/GenBank/DDBJ whole genome shotgun (WGS) entry which is preliminary data.</text>
</comment>
<evidence type="ECO:0000313" key="3">
    <source>
        <dbReference type="Proteomes" id="UP000324748"/>
    </source>
</evidence>
<feature type="region of interest" description="Disordered" evidence="1">
    <location>
        <begin position="194"/>
        <end position="224"/>
    </location>
</feature>
<feature type="region of interest" description="Disordered" evidence="1">
    <location>
        <begin position="1"/>
        <end position="102"/>
    </location>
</feature>